<sequence length="594" mass="66429">MTMGTLVFMLLVLLAGECKGGDESCLYPPALIQQEGKIFYNGVPGTTRLVSTDRVICPSTGCNIISDGRLSASADAYGSMDMHKRDYEFYKDKIVSRAGGALVANILRTRANTALGFYESCAEWKIFYEGVVFSPYMRQACTGTNGEWSRMKEQFYTKFYEMATRFQCFKFVRVPYIRPAESTQEVAPGCGAGGTINGVEYITDPRNGTIITSVVTDLKITGEYLMPFCYFVYRSRDIWLAENRGYDSDPFLKVYNEQGETLFDWNQLTDGYGEPKAEKMIKCSFIIVEKTSKITIQSWSASQFITRAAYYFNETIPRRPIQVIESKWAQSRMSDPITQESACRRLGDYCIYFRIGTYLGIFDDELGDLQVRDILSGQKGGGPNFCGGRSYPGGCPASCNPSPFCTDYISMGGATAHMASPYSSYRSFGSLYEKWTLTYPGGESVSTLLHQLSLSMASEWNTGSITPEGEPTLSLLGMDSEISNFETLGYTKDPETTRWCVTLSCENCTNLFDTRTGRPRIAPFVASRIKAEGLAEIEMRDYWNDVSLIIALCLLLALIIWLIVTSVLLTDVRRTKKHPRSSIDPSMEGYVADL</sequence>
<evidence type="ECO:0000313" key="17">
    <source>
        <dbReference type="Proteomes" id="UP000297191"/>
    </source>
</evidence>
<feature type="domain" description="Haemagglutinin-esterase glycoprotein core" evidence="15">
    <location>
        <begin position="91"/>
        <end position="377"/>
    </location>
</feature>
<feature type="transmembrane region" description="Helical" evidence="14">
    <location>
        <begin position="548"/>
        <end position="570"/>
    </location>
</feature>
<keyword evidence="7" id="KW-0946">Virion</keyword>
<dbReference type="Pfam" id="PF03996">
    <property type="entry name" value="Hema_esterase"/>
    <property type="match status" value="1"/>
</dbReference>
<organism evidence="16">
    <name type="scientific">Wenling hoplichthys paramyxovirus</name>
    <dbReference type="NCBI Taxonomy" id="2116453"/>
    <lineage>
        <taxon>Viruses</taxon>
        <taxon>Riboviria</taxon>
        <taxon>Orthornavirae</taxon>
        <taxon>Negarnaviricota</taxon>
        <taxon>Haploviricotina</taxon>
        <taxon>Monjiviricetes</taxon>
        <taxon>Mononegavirales</taxon>
        <taxon>Paramyxoviridae</taxon>
        <taxon>Ichthysvirinae</taxon>
        <taxon>Hoplichthysvirus</taxon>
        <taxon>Hoplichthysvirus hoplichthysis</taxon>
    </lineage>
</organism>
<keyword evidence="13" id="KW-0325">Glycoprotein</keyword>
<keyword evidence="8" id="KW-1043">Host membrane</keyword>
<dbReference type="GO" id="GO:0016788">
    <property type="term" value="F:hydrolase activity, acting on ester bonds"/>
    <property type="evidence" value="ECO:0007669"/>
    <property type="project" value="InterPro"/>
</dbReference>
<keyword evidence="6 14" id="KW-0812">Transmembrane</keyword>
<dbReference type="EMBL" id="MG600062">
    <property type="protein sequence ID" value="AVM87398.1"/>
    <property type="molecule type" value="Viral_cRNA"/>
</dbReference>
<evidence type="ECO:0000256" key="12">
    <source>
        <dbReference type="ARBA" id="ARBA00023157"/>
    </source>
</evidence>
<comment type="subcellular location">
    <subcellularLocation>
        <location evidence="1">Host cell membrane</location>
        <topology evidence="1">Single-pass type I membrane protein</topology>
    </subcellularLocation>
    <subcellularLocation>
        <location evidence="2">Virion membrane</location>
        <topology evidence="2">Single-pass type I membrane protein</topology>
    </subcellularLocation>
</comment>
<dbReference type="RefSeq" id="YP_010790502.1">
    <property type="nucleotide sequence ID" value="NC_075441.1"/>
</dbReference>
<evidence type="ECO:0000256" key="2">
    <source>
        <dbReference type="ARBA" id="ARBA00004563"/>
    </source>
</evidence>
<dbReference type="SUPFAM" id="SSF52266">
    <property type="entry name" value="SGNH hydrolase"/>
    <property type="match status" value="1"/>
</dbReference>
<keyword evidence="12" id="KW-1015">Disulfide bond</keyword>
<dbReference type="GO" id="GO:0046789">
    <property type="term" value="F:host cell surface receptor binding"/>
    <property type="evidence" value="ECO:0007669"/>
    <property type="project" value="InterPro"/>
</dbReference>
<dbReference type="KEGG" id="vg:80527900"/>
<evidence type="ECO:0000256" key="14">
    <source>
        <dbReference type="SAM" id="Phobius"/>
    </source>
</evidence>
<evidence type="ECO:0000256" key="11">
    <source>
        <dbReference type="ARBA" id="ARBA00023136"/>
    </source>
</evidence>
<evidence type="ECO:0000313" key="16">
    <source>
        <dbReference type="EMBL" id="AVM87398.1"/>
    </source>
</evidence>
<accession>A0A2P1GN51</accession>
<dbReference type="Proteomes" id="UP000297191">
    <property type="component" value="Segment"/>
</dbReference>
<keyword evidence="9" id="KW-0261">Viral envelope protein</keyword>
<dbReference type="GO" id="GO:0019064">
    <property type="term" value="P:fusion of virus membrane with host plasma membrane"/>
    <property type="evidence" value="ECO:0007669"/>
    <property type="project" value="InterPro"/>
</dbReference>
<keyword evidence="4" id="KW-1032">Host cell membrane</keyword>
<evidence type="ECO:0000256" key="7">
    <source>
        <dbReference type="ARBA" id="ARBA00022844"/>
    </source>
</evidence>
<evidence type="ECO:0000256" key="1">
    <source>
        <dbReference type="ARBA" id="ARBA00004402"/>
    </source>
</evidence>
<dbReference type="InterPro" id="IPR007142">
    <property type="entry name" value="Hemagglutn-estrase_core"/>
</dbReference>
<protein>
    <submittedName>
        <fullName evidence="16">Fusion protein</fullName>
    </submittedName>
</protein>
<evidence type="ECO:0000256" key="6">
    <source>
        <dbReference type="ARBA" id="ARBA00022692"/>
    </source>
</evidence>
<keyword evidence="10 14" id="KW-1133">Transmembrane helix</keyword>
<keyword evidence="17" id="KW-1185">Reference proteome</keyword>
<evidence type="ECO:0000256" key="5">
    <source>
        <dbReference type="ARBA" id="ARBA00022546"/>
    </source>
</evidence>
<dbReference type="GO" id="GO:0020002">
    <property type="term" value="C:host cell plasma membrane"/>
    <property type="evidence" value="ECO:0007669"/>
    <property type="project" value="UniProtKB-SubCell"/>
</dbReference>
<name>A0A2P1GN51_9MONO</name>
<keyword evidence="5" id="KW-0348">Hemagglutinin</keyword>
<evidence type="ECO:0000256" key="10">
    <source>
        <dbReference type="ARBA" id="ARBA00022989"/>
    </source>
</evidence>
<evidence type="ECO:0000256" key="13">
    <source>
        <dbReference type="ARBA" id="ARBA00023180"/>
    </source>
</evidence>
<evidence type="ECO:0000256" key="4">
    <source>
        <dbReference type="ARBA" id="ARBA00022511"/>
    </source>
</evidence>
<proteinExistence type="inferred from homology"/>
<comment type="similarity">
    <text evidence="3">Belongs to the influenza type C/coronaviruses hemagglutinin-esterase family.</text>
</comment>
<evidence type="ECO:0000256" key="3">
    <source>
        <dbReference type="ARBA" id="ARBA00010920"/>
    </source>
</evidence>
<dbReference type="GeneID" id="80527900"/>
<evidence type="ECO:0000256" key="9">
    <source>
        <dbReference type="ARBA" id="ARBA00022879"/>
    </source>
</evidence>
<evidence type="ECO:0000256" key="8">
    <source>
        <dbReference type="ARBA" id="ARBA00022870"/>
    </source>
</evidence>
<dbReference type="GO" id="GO:0055036">
    <property type="term" value="C:virion membrane"/>
    <property type="evidence" value="ECO:0007669"/>
    <property type="project" value="UniProtKB-SubCell"/>
</dbReference>
<reference evidence="16" key="1">
    <citation type="journal article" date="2018" name="Nature">
        <title>The evolutionary history of vertebrate RNA viruses.</title>
        <authorList>
            <person name="Shi M."/>
            <person name="Lin X.D."/>
            <person name="Chen X."/>
            <person name="Tian J.H."/>
            <person name="Chen L.J."/>
            <person name="Li K."/>
            <person name="Wang W."/>
            <person name="Eden J.S."/>
            <person name="Shen J.J."/>
            <person name="Liu L."/>
            <person name="Holmes E.C."/>
            <person name="Zhang Y.Z."/>
        </authorList>
    </citation>
    <scope>NUCLEOTIDE SEQUENCE [LARGE SCALE GENOMIC DNA]</scope>
    <source>
        <strain evidence="16">XYXMC57250</strain>
    </source>
</reference>
<keyword evidence="11 14" id="KW-0472">Membrane</keyword>
<dbReference type="GO" id="GO:0019031">
    <property type="term" value="C:viral envelope"/>
    <property type="evidence" value="ECO:0007669"/>
    <property type="project" value="UniProtKB-KW"/>
</dbReference>
<evidence type="ECO:0000259" key="15">
    <source>
        <dbReference type="Pfam" id="PF03996"/>
    </source>
</evidence>